<accession>A0A098LIT1</accession>
<reference evidence="1 2" key="1">
    <citation type="submission" date="2014-09" db="EMBL/GenBank/DDBJ databases">
        <title>Sporocytophaga myxococcoides PG-01 genome sequencing.</title>
        <authorList>
            <person name="Liu L."/>
            <person name="Gao P.J."/>
            <person name="Chen G.J."/>
            <person name="Wang L.S."/>
        </authorList>
    </citation>
    <scope>NUCLEOTIDE SEQUENCE [LARGE SCALE GENOMIC DNA]</scope>
    <source>
        <strain evidence="1 2">PG-01</strain>
    </source>
</reference>
<organism evidence="1 2">
    <name type="scientific">Sporocytophaga myxococcoides</name>
    <dbReference type="NCBI Taxonomy" id="153721"/>
    <lineage>
        <taxon>Bacteria</taxon>
        <taxon>Pseudomonadati</taxon>
        <taxon>Bacteroidota</taxon>
        <taxon>Cytophagia</taxon>
        <taxon>Cytophagales</taxon>
        <taxon>Cytophagaceae</taxon>
        <taxon>Sporocytophaga</taxon>
    </lineage>
</organism>
<gene>
    <name evidence="1" type="ORF">MYP_4080</name>
</gene>
<evidence type="ECO:0000313" key="1">
    <source>
        <dbReference type="EMBL" id="GAL86850.1"/>
    </source>
</evidence>
<evidence type="ECO:0000313" key="2">
    <source>
        <dbReference type="Proteomes" id="UP000030185"/>
    </source>
</evidence>
<sequence>MFSSGRLIRFWTKTLKSAESLRFTTKRDLNLHLRGEKKDKCNEQYSHPIFTLKYYLFTIEI</sequence>
<name>A0A098LIT1_9BACT</name>
<dbReference type="Proteomes" id="UP000030185">
    <property type="component" value="Unassembled WGS sequence"/>
</dbReference>
<dbReference type="AlphaFoldDB" id="A0A098LIT1"/>
<dbReference type="EMBL" id="BBLT01000010">
    <property type="protein sequence ID" value="GAL86850.1"/>
    <property type="molecule type" value="Genomic_DNA"/>
</dbReference>
<proteinExistence type="predicted"/>
<protein>
    <submittedName>
        <fullName evidence="1">Uncharacterized protein</fullName>
    </submittedName>
</protein>
<keyword evidence="2" id="KW-1185">Reference proteome</keyword>
<comment type="caution">
    <text evidence="1">The sequence shown here is derived from an EMBL/GenBank/DDBJ whole genome shotgun (WGS) entry which is preliminary data.</text>
</comment>